<evidence type="ECO:0000256" key="9">
    <source>
        <dbReference type="ARBA" id="ARBA00048679"/>
    </source>
</evidence>
<evidence type="ECO:0000256" key="1">
    <source>
        <dbReference type="ARBA" id="ARBA00005505"/>
    </source>
</evidence>
<dbReference type="InterPro" id="IPR011009">
    <property type="entry name" value="Kinase-like_dom_sf"/>
</dbReference>
<feature type="compositionally biased region" description="Polar residues" evidence="11">
    <location>
        <begin position="101"/>
        <end position="119"/>
    </location>
</feature>
<dbReference type="GO" id="GO:0005524">
    <property type="term" value="F:ATP binding"/>
    <property type="evidence" value="ECO:0007669"/>
    <property type="project" value="UniProtKB-UniRule"/>
</dbReference>
<protein>
    <recommendedName>
        <fullName evidence="2">non-specific serine/threonine protein kinase</fullName>
        <ecNumber evidence="2">2.7.11.1</ecNumber>
    </recommendedName>
</protein>
<keyword evidence="4" id="KW-0808">Transferase</keyword>
<keyword evidence="14" id="KW-1185">Reference proteome</keyword>
<comment type="caution">
    <text evidence="13">The sequence shown here is derived from an EMBL/GenBank/DDBJ whole genome shotgun (WGS) entry which is preliminary data.</text>
</comment>
<evidence type="ECO:0000256" key="10">
    <source>
        <dbReference type="PROSITE-ProRule" id="PRU10141"/>
    </source>
</evidence>
<dbReference type="FunFam" id="3.30.200.20:FF:000417">
    <property type="entry name" value="Pim proto-oncogene, serine/threonine kinase,-related 64"/>
    <property type="match status" value="1"/>
</dbReference>
<evidence type="ECO:0000256" key="5">
    <source>
        <dbReference type="ARBA" id="ARBA00022741"/>
    </source>
</evidence>
<keyword evidence="3" id="KW-0723">Serine/threonine-protein kinase</keyword>
<evidence type="ECO:0000313" key="13">
    <source>
        <dbReference type="EMBL" id="KAK9981144.1"/>
    </source>
</evidence>
<dbReference type="PANTHER" id="PTHR22984">
    <property type="entry name" value="SERINE/THREONINE-PROTEIN KINASE PIM"/>
    <property type="match status" value="1"/>
</dbReference>
<dbReference type="SUPFAM" id="SSF56112">
    <property type="entry name" value="Protein kinase-like (PK-like)"/>
    <property type="match status" value="1"/>
</dbReference>
<dbReference type="GO" id="GO:0004674">
    <property type="term" value="F:protein serine/threonine kinase activity"/>
    <property type="evidence" value="ECO:0007669"/>
    <property type="project" value="UniProtKB-KW"/>
</dbReference>
<evidence type="ECO:0000256" key="4">
    <source>
        <dbReference type="ARBA" id="ARBA00022679"/>
    </source>
</evidence>
<feature type="region of interest" description="Disordered" evidence="11">
    <location>
        <begin position="1"/>
        <end position="190"/>
    </location>
</feature>
<keyword evidence="6" id="KW-0418">Kinase</keyword>
<dbReference type="GO" id="GO:0007346">
    <property type="term" value="P:regulation of mitotic cell cycle"/>
    <property type="evidence" value="ECO:0007669"/>
    <property type="project" value="TreeGrafter"/>
</dbReference>
<evidence type="ECO:0000313" key="14">
    <source>
        <dbReference type="Proteomes" id="UP001479290"/>
    </source>
</evidence>
<evidence type="ECO:0000256" key="8">
    <source>
        <dbReference type="ARBA" id="ARBA00047899"/>
    </source>
</evidence>
<evidence type="ECO:0000259" key="12">
    <source>
        <dbReference type="PROSITE" id="PS50011"/>
    </source>
</evidence>
<evidence type="ECO:0000256" key="11">
    <source>
        <dbReference type="SAM" id="MobiDB-lite"/>
    </source>
</evidence>
<name>A0AAW2B590_CULAL</name>
<dbReference type="Gene3D" id="3.30.200.20">
    <property type="entry name" value="Phosphorylase Kinase, domain 1"/>
    <property type="match status" value="1"/>
</dbReference>
<dbReference type="AlphaFoldDB" id="A0AAW2B590"/>
<reference evidence="13 14" key="1">
    <citation type="submission" date="2024-05" db="EMBL/GenBank/DDBJ databases">
        <title>A high-quality chromosomal-level genome assembly of Topmouth culter (Culter alburnus).</title>
        <authorList>
            <person name="Zhao H."/>
        </authorList>
    </citation>
    <scope>NUCLEOTIDE SEQUENCE [LARGE SCALE GENOMIC DNA]</scope>
    <source>
        <strain evidence="13">CATC2023</strain>
        <tissue evidence="13">Muscle</tissue>
    </source>
</reference>
<dbReference type="SMART" id="SM00220">
    <property type="entry name" value="S_TKc"/>
    <property type="match status" value="1"/>
</dbReference>
<dbReference type="InterPro" id="IPR017441">
    <property type="entry name" value="Protein_kinase_ATP_BS"/>
</dbReference>
<dbReference type="EMBL" id="JAWDJR010000001">
    <property type="protein sequence ID" value="KAK9981144.1"/>
    <property type="molecule type" value="Genomic_DNA"/>
</dbReference>
<feature type="binding site" evidence="10">
    <location>
        <position position="226"/>
    </location>
    <ligand>
        <name>ATP</name>
        <dbReference type="ChEBI" id="CHEBI:30616"/>
    </ligand>
</feature>
<dbReference type="GO" id="GO:0005737">
    <property type="term" value="C:cytoplasm"/>
    <property type="evidence" value="ECO:0007669"/>
    <property type="project" value="TreeGrafter"/>
</dbReference>
<proteinExistence type="inferred from homology"/>
<evidence type="ECO:0000256" key="7">
    <source>
        <dbReference type="ARBA" id="ARBA00022840"/>
    </source>
</evidence>
<comment type="similarity">
    <text evidence="1">Belongs to the protein kinase superfamily. CAMK Ser/Thr protein kinase family. PIM subfamily.</text>
</comment>
<dbReference type="InterPro" id="IPR000719">
    <property type="entry name" value="Prot_kinase_dom"/>
</dbReference>
<accession>A0AAW2B590</accession>
<evidence type="ECO:0000256" key="3">
    <source>
        <dbReference type="ARBA" id="ARBA00022527"/>
    </source>
</evidence>
<gene>
    <name evidence="13" type="ORF">ABG768_000707</name>
</gene>
<comment type="catalytic activity">
    <reaction evidence="8">
        <text>L-threonyl-[protein] + ATP = O-phospho-L-threonyl-[protein] + ADP + H(+)</text>
        <dbReference type="Rhea" id="RHEA:46608"/>
        <dbReference type="Rhea" id="RHEA-COMP:11060"/>
        <dbReference type="Rhea" id="RHEA-COMP:11605"/>
        <dbReference type="ChEBI" id="CHEBI:15378"/>
        <dbReference type="ChEBI" id="CHEBI:30013"/>
        <dbReference type="ChEBI" id="CHEBI:30616"/>
        <dbReference type="ChEBI" id="CHEBI:61977"/>
        <dbReference type="ChEBI" id="CHEBI:456216"/>
        <dbReference type="EC" id="2.7.11.1"/>
    </reaction>
</comment>
<keyword evidence="7 10" id="KW-0067">ATP-binding</keyword>
<feature type="compositionally biased region" description="Polar residues" evidence="11">
    <location>
        <begin position="17"/>
        <end position="32"/>
    </location>
</feature>
<organism evidence="13 14">
    <name type="scientific">Culter alburnus</name>
    <name type="common">Topmouth culter</name>
    <dbReference type="NCBI Taxonomy" id="194366"/>
    <lineage>
        <taxon>Eukaryota</taxon>
        <taxon>Metazoa</taxon>
        <taxon>Chordata</taxon>
        <taxon>Craniata</taxon>
        <taxon>Vertebrata</taxon>
        <taxon>Euteleostomi</taxon>
        <taxon>Actinopterygii</taxon>
        <taxon>Neopterygii</taxon>
        <taxon>Teleostei</taxon>
        <taxon>Ostariophysi</taxon>
        <taxon>Cypriniformes</taxon>
        <taxon>Xenocyprididae</taxon>
        <taxon>Xenocypridinae</taxon>
        <taxon>Culter</taxon>
    </lineage>
</organism>
<dbReference type="InterPro" id="IPR051138">
    <property type="entry name" value="PIM_Ser/Thr_kinase"/>
</dbReference>
<feature type="domain" description="Protein kinase" evidence="12">
    <location>
        <begin position="197"/>
        <end position="340"/>
    </location>
</feature>
<keyword evidence="5 10" id="KW-0547">Nucleotide-binding</keyword>
<dbReference type="PROSITE" id="PS00107">
    <property type="entry name" value="PROTEIN_KINASE_ATP"/>
    <property type="match status" value="1"/>
</dbReference>
<evidence type="ECO:0000256" key="2">
    <source>
        <dbReference type="ARBA" id="ARBA00012513"/>
    </source>
</evidence>
<dbReference type="Pfam" id="PF00069">
    <property type="entry name" value="Pkinase"/>
    <property type="match status" value="1"/>
</dbReference>
<dbReference type="EC" id="2.7.11.1" evidence="2"/>
<evidence type="ECO:0000256" key="6">
    <source>
        <dbReference type="ARBA" id="ARBA00022777"/>
    </source>
</evidence>
<sequence>MGERRASGRSRSRSAAFTQTASQEVGTHSFGDNDQEPLPNPAQPLSQELPGYLAPLPSELASSVSKDQTLGKRKRQSSIQQAPDDGHPSTSYKRPAKRTRTASGHSRSRSAAFTQTAGQVGTHGSDDNDQEPLPNPAQPLSQELPGYLAPLPSELASSVSTDQRKRKRQSGSQQAPDDGRPSTSYKRPAKRTCTEAYAKGTLLGQGGFGSVYAGTRRSDGLPVAIKYVTKGRMNKRLKVEGQGLLPLEVALMTRVNSAPACPNVLQLVEWFDCPTDYIMILERPVPCQDLQSFYEENGCLDESLAKKVLVQLITALKHCEPWSLAPGRQASEPADFHSFS</sequence>
<dbReference type="PANTHER" id="PTHR22984:SF11">
    <property type="entry name" value="AURORA KINASE-RELATED"/>
    <property type="match status" value="1"/>
</dbReference>
<comment type="catalytic activity">
    <reaction evidence="9">
        <text>L-seryl-[protein] + ATP = O-phospho-L-seryl-[protein] + ADP + H(+)</text>
        <dbReference type="Rhea" id="RHEA:17989"/>
        <dbReference type="Rhea" id="RHEA-COMP:9863"/>
        <dbReference type="Rhea" id="RHEA-COMP:11604"/>
        <dbReference type="ChEBI" id="CHEBI:15378"/>
        <dbReference type="ChEBI" id="CHEBI:29999"/>
        <dbReference type="ChEBI" id="CHEBI:30616"/>
        <dbReference type="ChEBI" id="CHEBI:83421"/>
        <dbReference type="ChEBI" id="CHEBI:456216"/>
        <dbReference type="EC" id="2.7.11.1"/>
    </reaction>
</comment>
<dbReference type="Proteomes" id="UP001479290">
    <property type="component" value="Unassembled WGS sequence"/>
</dbReference>
<dbReference type="GO" id="GO:0043066">
    <property type="term" value="P:negative regulation of apoptotic process"/>
    <property type="evidence" value="ECO:0007669"/>
    <property type="project" value="TreeGrafter"/>
</dbReference>
<dbReference type="PROSITE" id="PS50011">
    <property type="entry name" value="PROTEIN_KINASE_DOM"/>
    <property type="match status" value="1"/>
</dbReference>